<sequence length="124" mass="13835">MSRTSYNTEKPRLEKEMAKLQKKIQTLQAKERKPKIAEIVRSMRQYDISPEEIAAAFNRKPAGRASGAAPRKAGTATKRVIAPKYRHPETQATWTGRGKAPRWITEAEAAGTPRETFLIAAESA</sequence>
<comment type="subcellular location">
    <subcellularLocation>
        <location evidence="1">Cytoplasm</location>
        <location evidence="1">Nucleoid</location>
    </subcellularLocation>
</comment>
<dbReference type="Pfam" id="PF00816">
    <property type="entry name" value="Histone_HNS"/>
    <property type="match status" value="1"/>
</dbReference>
<dbReference type="GO" id="GO:0003677">
    <property type="term" value="F:DNA binding"/>
    <property type="evidence" value="ECO:0007669"/>
    <property type="project" value="UniProtKB-KW"/>
</dbReference>
<comment type="similarity">
    <text evidence="2">Belongs to the histone-like protein H-NS family.</text>
</comment>
<name>A0AB39CGW9_9BURK</name>
<evidence type="ECO:0000256" key="3">
    <source>
        <dbReference type="ARBA" id="ARBA00022490"/>
    </source>
</evidence>
<accession>A0AB39CGW9</accession>
<gene>
    <name evidence="7" type="ORF">ABRY99_10290</name>
</gene>
<protein>
    <submittedName>
        <fullName evidence="7">H-NS histone family protein</fullName>
    </submittedName>
</protein>
<dbReference type="InterPro" id="IPR027444">
    <property type="entry name" value="H-NS_C_dom"/>
</dbReference>
<dbReference type="InterPro" id="IPR037150">
    <property type="entry name" value="H-NS_C_dom_sf"/>
</dbReference>
<evidence type="ECO:0000256" key="5">
    <source>
        <dbReference type="SAM" id="Coils"/>
    </source>
</evidence>
<dbReference type="SUPFAM" id="SSF81273">
    <property type="entry name" value="H-NS histone-like proteins"/>
    <property type="match status" value="1"/>
</dbReference>
<dbReference type="PANTHER" id="PTHR38097">
    <property type="match status" value="1"/>
</dbReference>
<evidence type="ECO:0000256" key="1">
    <source>
        <dbReference type="ARBA" id="ARBA00004453"/>
    </source>
</evidence>
<dbReference type="GO" id="GO:0009295">
    <property type="term" value="C:nucleoid"/>
    <property type="evidence" value="ECO:0007669"/>
    <property type="project" value="UniProtKB-SubCell"/>
</dbReference>
<keyword evidence="5" id="KW-0175">Coiled coil</keyword>
<dbReference type="SMART" id="SM00528">
    <property type="entry name" value="HNS"/>
    <property type="match status" value="1"/>
</dbReference>
<evidence type="ECO:0000259" key="6">
    <source>
        <dbReference type="SMART" id="SM00528"/>
    </source>
</evidence>
<dbReference type="Gene3D" id="4.10.430.10">
    <property type="entry name" value="Histone-like protein H-NS, C-terminal domain"/>
    <property type="match status" value="1"/>
</dbReference>
<dbReference type="RefSeq" id="WP_368643138.1">
    <property type="nucleotide sequence ID" value="NZ_CP158252.1"/>
</dbReference>
<reference evidence="7" key="1">
    <citation type="submission" date="2024-05" db="EMBL/GenBank/DDBJ databases">
        <authorList>
            <person name="Luo Y.-C."/>
            <person name="Nicholds J."/>
            <person name="Mortimer T."/>
            <person name="Maboni G."/>
        </authorList>
    </citation>
    <scope>NUCLEOTIDE SEQUENCE</scope>
    <source>
        <strain evidence="7">153920</strain>
    </source>
</reference>
<dbReference type="EMBL" id="CP158252">
    <property type="protein sequence ID" value="XDJ41336.1"/>
    <property type="molecule type" value="Genomic_DNA"/>
</dbReference>
<keyword evidence="3" id="KW-0963">Cytoplasm</keyword>
<organism evidence="7">
    <name type="scientific">Castellaniella ginsengisoli</name>
    <dbReference type="NCBI Taxonomy" id="546114"/>
    <lineage>
        <taxon>Bacteria</taxon>
        <taxon>Pseudomonadati</taxon>
        <taxon>Pseudomonadota</taxon>
        <taxon>Betaproteobacteria</taxon>
        <taxon>Burkholderiales</taxon>
        <taxon>Alcaligenaceae</taxon>
        <taxon>Castellaniella</taxon>
    </lineage>
</organism>
<feature type="coiled-coil region" evidence="5">
    <location>
        <begin position="3"/>
        <end position="33"/>
    </location>
</feature>
<proteinExistence type="inferred from homology"/>
<keyword evidence="4" id="KW-0238">DNA-binding</keyword>
<dbReference type="PANTHER" id="PTHR38097:SF2">
    <property type="entry name" value="DNA-BINDING PROTEIN STPA"/>
    <property type="match status" value="1"/>
</dbReference>
<evidence type="ECO:0000256" key="2">
    <source>
        <dbReference type="ARBA" id="ARBA00010610"/>
    </source>
</evidence>
<dbReference type="AlphaFoldDB" id="A0AB39CGW9"/>
<evidence type="ECO:0000256" key="4">
    <source>
        <dbReference type="ARBA" id="ARBA00023125"/>
    </source>
</evidence>
<evidence type="ECO:0000313" key="7">
    <source>
        <dbReference type="EMBL" id="XDJ41336.1"/>
    </source>
</evidence>
<feature type="domain" description="DNA-binding protein H-NS-like C-terminal" evidence="6">
    <location>
        <begin position="75"/>
        <end position="119"/>
    </location>
</feature>